<keyword evidence="2" id="KW-1185">Reference proteome</keyword>
<evidence type="ECO:0008006" key="3">
    <source>
        <dbReference type="Google" id="ProtNLM"/>
    </source>
</evidence>
<reference evidence="1 2" key="1">
    <citation type="submission" date="2012-12" db="EMBL/GenBank/DDBJ databases">
        <title>Genome assembly of Fulvivirga imtechensis AK7.</title>
        <authorList>
            <person name="Nupur N."/>
            <person name="Khatri I."/>
            <person name="Kumar R."/>
            <person name="Subramanian S."/>
            <person name="Pinnaka A."/>
        </authorList>
    </citation>
    <scope>NUCLEOTIDE SEQUENCE [LARGE SCALE GENOMIC DNA]</scope>
    <source>
        <strain evidence="1 2">AK7</strain>
    </source>
</reference>
<proteinExistence type="predicted"/>
<evidence type="ECO:0000313" key="1">
    <source>
        <dbReference type="EMBL" id="ELR68811.1"/>
    </source>
</evidence>
<evidence type="ECO:0000313" key="2">
    <source>
        <dbReference type="Proteomes" id="UP000011135"/>
    </source>
</evidence>
<protein>
    <recommendedName>
        <fullName evidence="3">Lipoprotein SmpA/OmlA domain-containing protein</fullName>
    </recommendedName>
</protein>
<organism evidence="1 2">
    <name type="scientific">Fulvivirga imtechensis AK7</name>
    <dbReference type="NCBI Taxonomy" id="1237149"/>
    <lineage>
        <taxon>Bacteria</taxon>
        <taxon>Pseudomonadati</taxon>
        <taxon>Bacteroidota</taxon>
        <taxon>Cytophagia</taxon>
        <taxon>Cytophagales</taxon>
        <taxon>Fulvivirgaceae</taxon>
        <taxon>Fulvivirga</taxon>
    </lineage>
</organism>
<dbReference type="AlphaFoldDB" id="L8JIW3"/>
<name>L8JIW3_9BACT</name>
<accession>L8JIW3</accession>
<sequence>MLDQMERVKDQLKGLNQDEMVKVLGKPDKNELYKRNQKFFIYEIAGAKACTPPDEASSYIYLSIRFNATGLAKEAMIYRE</sequence>
<gene>
    <name evidence="1" type="ORF">C900_05824</name>
</gene>
<dbReference type="EMBL" id="AMZN01000092">
    <property type="protein sequence ID" value="ELR68811.1"/>
    <property type="molecule type" value="Genomic_DNA"/>
</dbReference>
<comment type="caution">
    <text evidence="1">The sequence shown here is derived from an EMBL/GenBank/DDBJ whole genome shotgun (WGS) entry which is preliminary data.</text>
</comment>
<dbReference type="Proteomes" id="UP000011135">
    <property type="component" value="Unassembled WGS sequence"/>
</dbReference>